<feature type="compositionally biased region" description="Basic and acidic residues" evidence="1">
    <location>
        <begin position="576"/>
        <end position="587"/>
    </location>
</feature>
<reference evidence="2 3" key="1">
    <citation type="submission" date="2021-12" db="EMBL/GenBank/DDBJ databases">
        <title>High titer production of polyol ester of fatty acids by Rhodotorula paludigena BS15 towards product separation-free biomass refinery.</title>
        <authorList>
            <person name="Mano J."/>
            <person name="Ono H."/>
            <person name="Tanaka T."/>
            <person name="Naito K."/>
            <person name="Sushida H."/>
            <person name="Ike M."/>
            <person name="Tokuyasu K."/>
            <person name="Kitaoka M."/>
        </authorList>
    </citation>
    <scope>NUCLEOTIDE SEQUENCE [LARGE SCALE GENOMIC DNA]</scope>
    <source>
        <strain evidence="2 3">BS15</strain>
    </source>
</reference>
<feature type="compositionally biased region" description="Basic and acidic residues" evidence="1">
    <location>
        <begin position="498"/>
        <end position="517"/>
    </location>
</feature>
<feature type="compositionally biased region" description="Basic and acidic residues" evidence="1">
    <location>
        <begin position="595"/>
        <end position="608"/>
    </location>
</feature>
<organism evidence="2 3">
    <name type="scientific">Rhodotorula paludigena</name>
    <dbReference type="NCBI Taxonomy" id="86838"/>
    <lineage>
        <taxon>Eukaryota</taxon>
        <taxon>Fungi</taxon>
        <taxon>Dikarya</taxon>
        <taxon>Basidiomycota</taxon>
        <taxon>Pucciniomycotina</taxon>
        <taxon>Microbotryomycetes</taxon>
        <taxon>Sporidiobolales</taxon>
        <taxon>Sporidiobolaceae</taxon>
        <taxon>Rhodotorula</taxon>
    </lineage>
</organism>
<accession>A0AAV5G4K7</accession>
<feature type="compositionally biased region" description="Basic residues" evidence="1">
    <location>
        <begin position="678"/>
        <end position="718"/>
    </location>
</feature>
<dbReference type="AlphaFoldDB" id="A0AAV5G4K7"/>
<feature type="compositionally biased region" description="Basic residues" evidence="1">
    <location>
        <begin position="648"/>
        <end position="659"/>
    </location>
</feature>
<feature type="compositionally biased region" description="Basic and acidic residues" evidence="1">
    <location>
        <begin position="616"/>
        <end position="633"/>
    </location>
</feature>
<evidence type="ECO:0000313" key="2">
    <source>
        <dbReference type="EMBL" id="GJN87230.1"/>
    </source>
</evidence>
<evidence type="ECO:0000313" key="3">
    <source>
        <dbReference type="Proteomes" id="UP001342314"/>
    </source>
</evidence>
<feature type="region of interest" description="Disordered" evidence="1">
    <location>
        <begin position="289"/>
        <end position="318"/>
    </location>
</feature>
<dbReference type="EMBL" id="BQKY01000001">
    <property type="protein sequence ID" value="GJN87230.1"/>
    <property type="molecule type" value="Genomic_DNA"/>
</dbReference>
<feature type="compositionally biased region" description="Basic residues" evidence="1">
    <location>
        <begin position="188"/>
        <end position="197"/>
    </location>
</feature>
<gene>
    <name evidence="2" type="ORF">Rhopal_000175-T1</name>
</gene>
<feature type="region of interest" description="Disordered" evidence="1">
    <location>
        <begin position="176"/>
        <end position="205"/>
    </location>
</feature>
<feature type="region of interest" description="Disordered" evidence="1">
    <location>
        <begin position="444"/>
        <end position="732"/>
    </location>
</feature>
<proteinExistence type="predicted"/>
<comment type="caution">
    <text evidence="2">The sequence shown here is derived from an EMBL/GenBank/DDBJ whole genome shotgun (WGS) entry which is preliminary data.</text>
</comment>
<feature type="compositionally biased region" description="Low complexity" evidence="1">
    <location>
        <begin position="451"/>
        <end position="461"/>
    </location>
</feature>
<dbReference type="Proteomes" id="UP001342314">
    <property type="component" value="Unassembled WGS sequence"/>
</dbReference>
<evidence type="ECO:0000256" key="1">
    <source>
        <dbReference type="SAM" id="MobiDB-lite"/>
    </source>
</evidence>
<sequence length="732" mass="83202">MSRRNGNLHKLDIVMISFARRTAQAVGGMITSTPRLDPTRLRHHVAGSAEYNQAVAEHRRATIDLARSRRHKVDEADADVHVAAVALSTARERHGEESQEYQAAQTRLGDTQRRLDKLKRKHRHTETAMRDMHGHLSHREHAELASQDVEHAHRAVLDAERDIPLLNLTKLVSTMQKAPSNMSPPSKIRYRKPKHMSKLPTSGCGTTQLSMHCSGKKKKGYVATFRISSSLHTRARRCNSPSSTSRISKAVSKRWNATSSDIRTTRAQSGISHHLASAHLLTHHHNKVERLEKSASSGSASERQAAAKKLKKQRDKLTQHEKYHARLLVQHPHLAEKSTDGQPHPVNSSEPLDTRIQAADRKVHADHEHLARAEHELQQDPKRADVQALTKETLDRFHRLPADKRTASREGHLVLQHHDASAAHLKSREHKHKRLVVALHDAARHHGETGSAESQAALEAAQQRHDKHEKKLLAHREDHAKLGEHHAVRNRHAVKQAARAERQALHHEHHADIAAEKQRRRKAEAKADPEAEERHAKLDEERRERKAKKAAEKAAKKQKAADKAHKHGQTPAEVAENAHRAKEDKAAQRAKKRAAREARLDGETEHERAGRRRAHEAKQAQEQEQRRNKLALKEKKRKEKAAHDEERRHKHEAKTKAHRERQAAHAQAHRLRQAEAAKKHKNKLAQRMLQRKKKAATRAAKKRAKAARRAAKAAKKRAQREAKAKKQHHKKH</sequence>
<feature type="compositionally biased region" description="Basic and acidic residues" evidence="1">
    <location>
        <begin position="524"/>
        <end position="563"/>
    </location>
</feature>
<name>A0AAV5G4K7_9BASI</name>
<protein>
    <submittedName>
        <fullName evidence="2">Uncharacterized protein</fullName>
    </submittedName>
</protein>
<feature type="compositionally biased region" description="Basic and acidic residues" evidence="1">
    <location>
        <begin position="462"/>
        <end position="487"/>
    </location>
</feature>
<keyword evidence="3" id="KW-1185">Reference proteome</keyword>